<name>A0A383UNF9_BLUHO</name>
<sequence>MKFAMSIFISIFLLISSLILVSPTIGMKIERRFIGSVHKGYQCNKKKHNMYDIEPTLKSACKAYVKRKQKKWFFIYFINRTVFKRFSESKRFGFPPDTQITPVLPKGLEVSTYDHIIFSPSNCTLLGLAHENDIEKKNDVFSLCKYLVWRSTWKDYLLPP</sequence>
<evidence type="ECO:0000313" key="2">
    <source>
        <dbReference type="EMBL" id="SZF01833.1"/>
    </source>
</evidence>
<evidence type="ECO:0000256" key="1">
    <source>
        <dbReference type="SAM" id="SignalP"/>
    </source>
</evidence>
<reference evidence="2 3" key="1">
    <citation type="submission" date="2017-11" db="EMBL/GenBank/DDBJ databases">
        <authorList>
            <person name="Kracher B."/>
        </authorList>
    </citation>
    <scope>NUCLEOTIDE SEQUENCE [LARGE SCALE GENOMIC DNA]</scope>
    <source>
        <strain evidence="2 3">RACE1</strain>
    </source>
</reference>
<organism evidence="2 3">
    <name type="scientific">Blumeria hordei</name>
    <name type="common">Barley powdery mildew</name>
    <name type="synonym">Blumeria graminis f. sp. hordei</name>
    <dbReference type="NCBI Taxonomy" id="2867405"/>
    <lineage>
        <taxon>Eukaryota</taxon>
        <taxon>Fungi</taxon>
        <taxon>Dikarya</taxon>
        <taxon>Ascomycota</taxon>
        <taxon>Pezizomycotina</taxon>
        <taxon>Leotiomycetes</taxon>
        <taxon>Erysiphales</taxon>
        <taxon>Erysiphaceae</taxon>
        <taxon>Blumeria</taxon>
    </lineage>
</organism>
<feature type="signal peptide" evidence="1">
    <location>
        <begin position="1"/>
        <end position="26"/>
    </location>
</feature>
<proteinExistence type="predicted"/>
<gene>
    <name evidence="2" type="ORF">BLGHR1_12605</name>
</gene>
<keyword evidence="1" id="KW-0732">Signal</keyword>
<dbReference type="AlphaFoldDB" id="A0A383UNF9"/>
<evidence type="ECO:0000313" key="3">
    <source>
        <dbReference type="Proteomes" id="UP000275772"/>
    </source>
</evidence>
<dbReference type="VEuPathDB" id="FungiDB:BLGHR1_12605"/>
<dbReference type="Proteomes" id="UP000275772">
    <property type="component" value="Unassembled WGS sequence"/>
</dbReference>
<dbReference type="EMBL" id="UNSH01000041">
    <property type="protein sequence ID" value="SZF01833.1"/>
    <property type="molecule type" value="Genomic_DNA"/>
</dbReference>
<accession>A0A383UNF9</accession>
<feature type="chain" id="PRO_5017045426" evidence="1">
    <location>
        <begin position="27"/>
        <end position="160"/>
    </location>
</feature>
<protein>
    <submittedName>
        <fullName evidence="2">Uncharacterized protein</fullName>
    </submittedName>
</protein>